<dbReference type="SUPFAM" id="SSF82866">
    <property type="entry name" value="Multidrug efflux transporter AcrB transmembrane domain"/>
    <property type="match status" value="2"/>
</dbReference>
<feature type="transmembrane region" description="Helical" evidence="7">
    <location>
        <begin position="661"/>
        <end position="682"/>
    </location>
</feature>
<dbReference type="GO" id="GO:0018996">
    <property type="term" value="P:molting cycle, collagen and cuticulin-based cuticle"/>
    <property type="evidence" value="ECO:0007669"/>
    <property type="project" value="TreeGrafter"/>
</dbReference>
<feature type="transmembrane region" description="Helical" evidence="7">
    <location>
        <begin position="311"/>
        <end position="341"/>
    </location>
</feature>
<dbReference type="PANTHER" id="PTHR10796">
    <property type="entry name" value="PATCHED-RELATED"/>
    <property type="match status" value="1"/>
</dbReference>
<evidence type="ECO:0000256" key="7">
    <source>
        <dbReference type="SAM" id="Phobius"/>
    </source>
</evidence>
<dbReference type="Pfam" id="PF02460">
    <property type="entry name" value="Patched"/>
    <property type="match status" value="1"/>
</dbReference>
<keyword evidence="5 7" id="KW-0472">Membrane</keyword>
<reference evidence="10" key="2">
    <citation type="submission" date="2016-04" db="UniProtKB">
        <authorList>
            <consortium name="WormBaseParasite"/>
        </authorList>
    </citation>
    <scope>IDENTIFICATION</scope>
</reference>
<dbReference type="AlphaFoldDB" id="A0A158P8B0"/>
<reference evidence="9" key="1">
    <citation type="submission" date="2012-09" db="EMBL/GenBank/DDBJ databases">
        <authorList>
            <person name="Martin A.A."/>
        </authorList>
    </citation>
    <scope>NUCLEOTIDE SEQUENCE</scope>
</reference>
<feature type="transmembrane region" description="Helical" evidence="7">
    <location>
        <begin position="574"/>
        <end position="591"/>
    </location>
</feature>
<keyword evidence="4 7" id="KW-1133">Transmembrane helix</keyword>
<accession>A0A158P8B0</accession>
<feature type="domain" description="SSD" evidence="8">
    <location>
        <begin position="181"/>
        <end position="337"/>
    </location>
</feature>
<dbReference type="PANTHER" id="PTHR10796:SF90">
    <property type="entry name" value="SSD DOMAIN-CONTAINING PROTEIN"/>
    <property type="match status" value="1"/>
</dbReference>
<dbReference type="GO" id="GO:0006897">
    <property type="term" value="P:endocytosis"/>
    <property type="evidence" value="ECO:0007669"/>
    <property type="project" value="TreeGrafter"/>
</dbReference>
<keyword evidence="9" id="KW-1185">Reference proteome</keyword>
<dbReference type="InterPro" id="IPR003392">
    <property type="entry name" value="PTHD_SSD"/>
</dbReference>
<evidence type="ECO:0000256" key="1">
    <source>
        <dbReference type="ARBA" id="ARBA00004141"/>
    </source>
</evidence>
<feature type="transmembrane region" description="Helical" evidence="7">
    <location>
        <begin position="361"/>
        <end position="386"/>
    </location>
</feature>
<dbReference type="InterPro" id="IPR000731">
    <property type="entry name" value="SSD"/>
</dbReference>
<keyword evidence="6" id="KW-0325">Glycoprotein</keyword>
<dbReference type="Gene3D" id="1.20.1640.10">
    <property type="entry name" value="Multidrug efflux transporter AcrB transmembrane domain"/>
    <property type="match status" value="2"/>
</dbReference>
<dbReference type="GO" id="GO:0005886">
    <property type="term" value="C:plasma membrane"/>
    <property type="evidence" value="ECO:0007669"/>
    <property type="project" value="TreeGrafter"/>
</dbReference>
<evidence type="ECO:0000256" key="4">
    <source>
        <dbReference type="ARBA" id="ARBA00022989"/>
    </source>
</evidence>
<proteinExistence type="inferred from homology"/>
<comment type="subcellular location">
    <subcellularLocation>
        <location evidence="1">Membrane</location>
        <topology evidence="1">Multi-pass membrane protein</topology>
    </subcellularLocation>
</comment>
<evidence type="ECO:0000259" key="8">
    <source>
        <dbReference type="PROSITE" id="PS50156"/>
    </source>
</evidence>
<feature type="transmembrane region" description="Helical" evidence="7">
    <location>
        <begin position="178"/>
        <end position="199"/>
    </location>
</feature>
<evidence type="ECO:0000256" key="2">
    <source>
        <dbReference type="ARBA" id="ARBA00005585"/>
    </source>
</evidence>
<protein>
    <submittedName>
        <fullName evidence="10">SSD domain-containing protein</fullName>
    </submittedName>
</protein>
<dbReference type="InterPro" id="IPR051697">
    <property type="entry name" value="Patched_domain-protein"/>
</dbReference>
<feature type="transmembrane region" description="Helical" evidence="7">
    <location>
        <begin position="205"/>
        <end position="232"/>
    </location>
</feature>
<feature type="transmembrane region" description="Helical" evidence="7">
    <location>
        <begin position="496"/>
        <end position="516"/>
    </location>
</feature>
<evidence type="ECO:0000313" key="10">
    <source>
        <dbReference type="WBParaSite" id="ACAC_0000687701-mRNA-1"/>
    </source>
</evidence>
<sequence length="688" mass="77586">MLLSLMTYGMVEITFRDSIREGYTALDARSRYETQALREFLNMLNGGSMHRKAHLDEADRIVDTISNLTIKYKDQKLIYNELCSPYCFTNELFKTFKRYFDVNYRSAVKNHYYSDLYNLSYPFASIWGYRVPIEQCLYGVRLPSSNESTGVSLRVGASKSAFYSLPFFPQTSKRKDQFSLGFALMFSTVVICLFSSSYYHNAIDFGKILVGLAAILCPLLAITSTFGLLTLFASRINSLLLVMPFLIMGIGVDSSFLMIHSWVKMAGQNCDAASRLASVYEESGPSITISSMTNVLSFGIGAITPTPEIRLFCYGTSTAIFLTYIFQLFLFGATLSIATAYERPYLHNEDLNSSNWKSEAHWLACAWVYRAVLILLLTVFYWYYALGGAFTMKIRLNSAKILAKDSYLHKPDFLLNSEHLSPVLLVNNRFDITDINLTTQFWNTLKELESLPLCKGCDAVLLRSQHSRVGCSLVKLLHDLQRATMAMVLSISQRRMSVVVFVFYGFLSTFSGNITVERFLFTVGFRNISNWDVRIALMTQWRDVIAKYPALNMTIYESAGFFVDQMLSLKAVDFQTALLTVVSMTVVCATFMRSMINIVTAAASMASISIGVIGIMSKMGFDLDPVVMVSFLMTIGISVDYIAHIAYHIQNMLSTAGKKTWSVITHSTFIVILKIIIIHYFSHKSSNS</sequence>
<feature type="transmembrane region" description="Helical" evidence="7">
    <location>
        <begin position="598"/>
        <end position="616"/>
    </location>
</feature>
<keyword evidence="3 7" id="KW-0812">Transmembrane</keyword>
<dbReference type="STRING" id="6313.A0A158P8B0"/>
<evidence type="ECO:0000256" key="5">
    <source>
        <dbReference type="ARBA" id="ARBA00023136"/>
    </source>
</evidence>
<organism evidence="9 10">
    <name type="scientific">Angiostrongylus cantonensis</name>
    <name type="common">Rat lungworm</name>
    <dbReference type="NCBI Taxonomy" id="6313"/>
    <lineage>
        <taxon>Eukaryota</taxon>
        <taxon>Metazoa</taxon>
        <taxon>Ecdysozoa</taxon>
        <taxon>Nematoda</taxon>
        <taxon>Chromadorea</taxon>
        <taxon>Rhabditida</taxon>
        <taxon>Rhabditina</taxon>
        <taxon>Rhabditomorpha</taxon>
        <taxon>Strongyloidea</taxon>
        <taxon>Metastrongylidae</taxon>
        <taxon>Angiostrongylus</taxon>
    </lineage>
</organism>
<evidence type="ECO:0000256" key="6">
    <source>
        <dbReference type="ARBA" id="ARBA00023180"/>
    </source>
</evidence>
<evidence type="ECO:0000256" key="3">
    <source>
        <dbReference type="ARBA" id="ARBA00022692"/>
    </source>
</evidence>
<feature type="transmembrane region" description="Helical" evidence="7">
    <location>
        <begin position="628"/>
        <end position="649"/>
    </location>
</feature>
<name>A0A158P8B0_ANGCA</name>
<comment type="similarity">
    <text evidence="2">Belongs to the patched family.</text>
</comment>
<dbReference type="GO" id="GO:0030659">
    <property type="term" value="C:cytoplasmic vesicle membrane"/>
    <property type="evidence" value="ECO:0007669"/>
    <property type="project" value="TreeGrafter"/>
</dbReference>
<dbReference type="PROSITE" id="PS50156">
    <property type="entry name" value="SSD"/>
    <property type="match status" value="1"/>
</dbReference>
<evidence type="ECO:0000313" key="9">
    <source>
        <dbReference type="Proteomes" id="UP000035642"/>
    </source>
</evidence>
<dbReference type="WBParaSite" id="ACAC_0000687701-mRNA-1">
    <property type="protein sequence ID" value="ACAC_0000687701-mRNA-1"/>
    <property type="gene ID" value="ACAC_0000687701"/>
</dbReference>
<dbReference type="Proteomes" id="UP000035642">
    <property type="component" value="Unassembled WGS sequence"/>
</dbReference>
<feature type="transmembrane region" description="Helical" evidence="7">
    <location>
        <begin position="239"/>
        <end position="263"/>
    </location>
</feature>